<dbReference type="WBParaSite" id="PS1159_v2.g11994.t1">
    <property type="protein sequence ID" value="PS1159_v2.g11994.t1"/>
    <property type="gene ID" value="PS1159_v2.g11994"/>
</dbReference>
<evidence type="ECO:0000313" key="2">
    <source>
        <dbReference type="WBParaSite" id="PS1159_v2.g11994.t1"/>
    </source>
</evidence>
<reference evidence="2" key="1">
    <citation type="submission" date="2022-11" db="UniProtKB">
        <authorList>
            <consortium name="WormBaseParasite"/>
        </authorList>
    </citation>
    <scope>IDENTIFICATION</scope>
</reference>
<evidence type="ECO:0000313" key="1">
    <source>
        <dbReference type="Proteomes" id="UP000887580"/>
    </source>
</evidence>
<dbReference type="Proteomes" id="UP000887580">
    <property type="component" value="Unplaced"/>
</dbReference>
<sequence length="99" mass="11856">MLLQNTRRNGIDCHRTWEALAMGAVPIVQKSELQPLYDDMPVMVVNDWTEVTKESMQAFQKNKLNRFDKDGVPVRPKLWLRYWVNYITKLKMKYMKDFC</sequence>
<organism evidence="1 2">
    <name type="scientific">Panagrolaimus sp. PS1159</name>
    <dbReference type="NCBI Taxonomy" id="55785"/>
    <lineage>
        <taxon>Eukaryota</taxon>
        <taxon>Metazoa</taxon>
        <taxon>Ecdysozoa</taxon>
        <taxon>Nematoda</taxon>
        <taxon>Chromadorea</taxon>
        <taxon>Rhabditida</taxon>
        <taxon>Tylenchina</taxon>
        <taxon>Panagrolaimomorpha</taxon>
        <taxon>Panagrolaimoidea</taxon>
        <taxon>Panagrolaimidae</taxon>
        <taxon>Panagrolaimus</taxon>
    </lineage>
</organism>
<protein>
    <submittedName>
        <fullName evidence="2">Exostosin GT47 domain-containing protein</fullName>
    </submittedName>
</protein>
<accession>A0AC35EYQ0</accession>
<proteinExistence type="predicted"/>
<name>A0AC35EYQ0_9BILA</name>